<evidence type="ECO:0000313" key="3">
    <source>
        <dbReference type="Proteomes" id="UP000298693"/>
    </source>
</evidence>
<accession>A0A4D8R4P4</accession>
<dbReference type="EMBL" id="CP032346">
    <property type="protein sequence ID" value="QCO17637.1"/>
    <property type="molecule type" value="Genomic_DNA"/>
</dbReference>
<sequence length="118" mass="12676">MERHLREGCGSNDALEDTMKPAVIAFLFAFAGVAASAAAGERNPTHLFDPGNHVDAAGVVRDRGGRPVGRIEADAEGSHMLRDQAGRHIGSVERGFAEGELVVRDSEGRRQGTLERRQ</sequence>
<keyword evidence="1" id="KW-0812">Transmembrane</keyword>
<dbReference type="Proteomes" id="UP000298693">
    <property type="component" value="Plasmid p1"/>
</dbReference>
<keyword evidence="1" id="KW-1133">Transmembrane helix</keyword>
<organism evidence="2 3">
    <name type="scientific">Azospirillum brasilense</name>
    <dbReference type="NCBI Taxonomy" id="192"/>
    <lineage>
        <taxon>Bacteria</taxon>
        <taxon>Pseudomonadati</taxon>
        <taxon>Pseudomonadota</taxon>
        <taxon>Alphaproteobacteria</taxon>
        <taxon>Rhodospirillales</taxon>
        <taxon>Azospirillaceae</taxon>
        <taxon>Azospirillum</taxon>
    </lineage>
</organism>
<evidence type="ECO:0000256" key="1">
    <source>
        <dbReference type="SAM" id="Phobius"/>
    </source>
</evidence>
<keyword evidence="2" id="KW-0614">Plasmid</keyword>
<geneLocation type="plasmid" evidence="2">
    <name>p1</name>
</geneLocation>
<keyword evidence="1" id="KW-0472">Membrane</keyword>
<dbReference type="RefSeq" id="WP_137141730.1">
    <property type="nucleotide sequence ID" value="NZ_CP032346.1"/>
</dbReference>
<name>A0A4D8R4P4_AZOBR</name>
<gene>
    <name evidence="2" type="ORF">D3869_20785</name>
</gene>
<dbReference type="AlphaFoldDB" id="A0A4D8R4P4"/>
<reference evidence="2 3" key="1">
    <citation type="submission" date="2018-09" db="EMBL/GenBank/DDBJ databases">
        <title>Whole genome based analysis of evolution and adaptive divergence in Indian and Brazilian strains of Azospirillum brasilense.</title>
        <authorList>
            <person name="Singh C."/>
            <person name="Tripathi A.K."/>
        </authorList>
    </citation>
    <scope>NUCLEOTIDE SEQUENCE [LARGE SCALE GENOMIC DNA]</scope>
    <source>
        <strain evidence="2 3">MTCC4039</strain>
        <plasmid evidence="2 3">p1</plasmid>
    </source>
</reference>
<evidence type="ECO:0000313" key="2">
    <source>
        <dbReference type="EMBL" id="QCO17637.1"/>
    </source>
</evidence>
<protein>
    <submittedName>
        <fullName evidence="2">Uncharacterized protein</fullName>
    </submittedName>
</protein>
<proteinExistence type="predicted"/>
<feature type="transmembrane region" description="Helical" evidence="1">
    <location>
        <begin position="21"/>
        <end position="40"/>
    </location>
</feature>